<reference evidence="1 2" key="1">
    <citation type="submission" date="2017-09" db="EMBL/GenBank/DDBJ databases">
        <title>Large-scale bioinformatics analysis of Bacillus genomes uncovers conserved roles of natural products in bacterial physiology.</title>
        <authorList>
            <consortium name="Agbiome Team Llc"/>
            <person name="Bleich R.M."/>
            <person name="Kirk G.J."/>
            <person name="Santa Maria K.C."/>
            <person name="Allen S.E."/>
            <person name="Farag S."/>
            <person name="Shank E.A."/>
            <person name="Bowers A."/>
        </authorList>
    </citation>
    <scope>NUCLEOTIDE SEQUENCE [LARGE SCALE GENOMIC DNA]</scope>
    <source>
        <strain evidence="1 2">AFS005140</strain>
    </source>
</reference>
<organism evidence="1 2">
    <name type="scientific">Bacillus thuringiensis</name>
    <dbReference type="NCBI Taxonomy" id="1428"/>
    <lineage>
        <taxon>Bacteria</taxon>
        <taxon>Bacillati</taxon>
        <taxon>Bacillota</taxon>
        <taxon>Bacilli</taxon>
        <taxon>Bacillales</taxon>
        <taxon>Bacillaceae</taxon>
        <taxon>Bacillus</taxon>
        <taxon>Bacillus cereus group</taxon>
    </lineage>
</organism>
<dbReference type="Proteomes" id="UP000219897">
    <property type="component" value="Unassembled WGS sequence"/>
</dbReference>
<gene>
    <name evidence="1" type="ORF">CN495_32980</name>
</gene>
<evidence type="ECO:0000313" key="1">
    <source>
        <dbReference type="EMBL" id="PER41913.1"/>
    </source>
</evidence>
<protein>
    <submittedName>
        <fullName evidence="1">Uncharacterized protein</fullName>
    </submittedName>
</protein>
<proteinExistence type="predicted"/>
<name>A0ABD6RW75_BACTU</name>
<comment type="caution">
    <text evidence="1">The sequence shown here is derived from an EMBL/GenBank/DDBJ whole genome shotgun (WGS) entry which is preliminary data.</text>
</comment>
<dbReference type="EMBL" id="NTYF01000203">
    <property type="protein sequence ID" value="PER41913.1"/>
    <property type="molecule type" value="Genomic_DNA"/>
</dbReference>
<accession>A0ABD6RW75</accession>
<evidence type="ECO:0000313" key="2">
    <source>
        <dbReference type="Proteomes" id="UP000219897"/>
    </source>
</evidence>
<sequence length="61" mass="7092">MNKFLEEFKGVAFGLMNPEEIEKYVDYELSANPKHILMKNCGQIVIEEMIRPKKTSGKQDM</sequence>
<dbReference type="AlphaFoldDB" id="A0ABD6RW75"/>